<comment type="subcellular location">
    <subcellularLocation>
        <location evidence="1 7">Cell membrane</location>
        <topology evidence="1 7">Multi-pass membrane protein</topology>
    </subcellularLocation>
</comment>
<keyword evidence="3" id="KW-1003">Cell membrane</keyword>
<feature type="compositionally biased region" description="Low complexity" evidence="8">
    <location>
        <begin position="14"/>
        <end position="26"/>
    </location>
</feature>
<keyword evidence="5 7" id="KW-1133">Transmembrane helix</keyword>
<dbReference type="SUPFAM" id="SSF161098">
    <property type="entry name" value="MetI-like"/>
    <property type="match status" value="1"/>
</dbReference>
<dbReference type="PROSITE" id="PS50928">
    <property type="entry name" value="ABC_TM1"/>
    <property type="match status" value="1"/>
</dbReference>
<comment type="caution">
    <text evidence="10">The sequence shown here is derived from an EMBL/GenBank/DDBJ whole genome shotgun (WGS) entry which is preliminary data.</text>
</comment>
<evidence type="ECO:0000256" key="6">
    <source>
        <dbReference type="ARBA" id="ARBA00023136"/>
    </source>
</evidence>
<dbReference type="GO" id="GO:0005886">
    <property type="term" value="C:plasma membrane"/>
    <property type="evidence" value="ECO:0007669"/>
    <property type="project" value="UniProtKB-SubCell"/>
</dbReference>
<keyword evidence="2 7" id="KW-0813">Transport</keyword>
<name>A0A7W8QJP8_9ACTN</name>
<feature type="transmembrane region" description="Helical" evidence="7">
    <location>
        <begin position="219"/>
        <end position="244"/>
    </location>
</feature>
<feature type="transmembrane region" description="Helical" evidence="7">
    <location>
        <begin position="96"/>
        <end position="117"/>
    </location>
</feature>
<evidence type="ECO:0000256" key="5">
    <source>
        <dbReference type="ARBA" id="ARBA00022989"/>
    </source>
</evidence>
<dbReference type="InterPro" id="IPR035906">
    <property type="entry name" value="MetI-like_sf"/>
</dbReference>
<dbReference type="PANTHER" id="PTHR30151:SF16">
    <property type="entry name" value="ABC TRANSPORTER PERMEASE PROTEIN"/>
    <property type="match status" value="1"/>
</dbReference>
<reference evidence="10 11" key="1">
    <citation type="submission" date="2020-08" db="EMBL/GenBank/DDBJ databases">
        <title>Sequencing the genomes of 1000 actinobacteria strains.</title>
        <authorList>
            <person name="Klenk H.-P."/>
        </authorList>
    </citation>
    <scope>NUCLEOTIDE SEQUENCE [LARGE SCALE GENOMIC DNA]</scope>
    <source>
        <strain evidence="10 11">DSM 44551</strain>
    </source>
</reference>
<dbReference type="Pfam" id="PF00528">
    <property type="entry name" value="BPD_transp_1"/>
    <property type="match status" value="1"/>
</dbReference>
<feature type="domain" description="ABC transmembrane type-1" evidence="9">
    <location>
        <begin position="90"/>
        <end position="278"/>
    </location>
</feature>
<keyword evidence="6 7" id="KW-0472">Membrane</keyword>
<evidence type="ECO:0000313" key="11">
    <source>
        <dbReference type="Proteomes" id="UP000572635"/>
    </source>
</evidence>
<dbReference type="InterPro" id="IPR000515">
    <property type="entry name" value="MetI-like"/>
</dbReference>
<evidence type="ECO:0000256" key="2">
    <source>
        <dbReference type="ARBA" id="ARBA00022448"/>
    </source>
</evidence>
<dbReference type="Gene3D" id="1.10.3720.10">
    <property type="entry name" value="MetI-like"/>
    <property type="match status" value="1"/>
</dbReference>
<feature type="transmembrane region" description="Helical" evidence="7">
    <location>
        <begin position="44"/>
        <end position="67"/>
    </location>
</feature>
<keyword evidence="4 7" id="KW-0812">Transmembrane</keyword>
<dbReference type="AlphaFoldDB" id="A0A7W8QJP8"/>
<feature type="transmembrane region" description="Helical" evidence="7">
    <location>
        <begin position="154"/>
        <end position="175"/>
    </location>
</feature>
<evidence type="ECO:0000256" key="3">
    <source>
        <dbReference type="ARBA" id="ARBA00022475"/>
    </source>
</evidence>
<sequence>MPSATSTRPAPADRSATSARGLSRARGGAGTPWSRLPAWLRRSALFGALVALWQLYVVLADVSPLVFAAPWDVAVAFAQGWAGGDLAGPTLTTLRLLGTGMAIGTALAVLLTAAAIASTLGDDILSLLTAMLNPLPSVAVLPLAMLWFGLSESALVFVVANAVLWPMAVSIGTGFRTVPATTLMVGRNLGLRGWRLVRDIYLPSALPSIIAGLKTGWAFGWRTIIAAELVFGVAGARGGLGFFINDARFYLDIPGVFAGLVTIAVIGVALDLVFTLIERRTVVRWGMKQGGPAV</sequence>
<proteinExistence type="inferred from homology"/>
<evidence type="ECO:0000256" key="8">
    <source>
        <dbReference type="SAM" id="MobiDB-lite"/>
    </source>
</evidence>
<gene>
    <name evidence="10" type="ORF">HDA36_001094</name>
</gene>
<comment type="similarity">
    <text evidence="7">Belongs to the binding-protein-dependent transport system permease family.</text>
</comment>
<dbReference type="Proteomes" id="UP000572635">
    <property type="component" value="Unassembled WGS sequence"/>
</dbReference>
<organism evidence="10 11">
    <name type="scientific">Nocardiopsis composta</name>
    <dbReference type="NCBI Taxonomy" id="157465"/>
    <lineage>
        <taxon>Bacteria</taxon>
        <taxon>Bacillati</taxon>
        <taxon>Actinomycetota</taxon>
        <taxon>Actinomycetes</taxon>
        <taxon>Streptosporangiales</taxon>
        <taxon>Nocardiopsidaceae</taxon>
        <taxon>Nocardiopsis</taxon>
    </lineage>
</organism>
<keyword evidence="11" id="KW-1185">Reference proteome</keyword>
<dbReference type="PANTHER" id="PTHR30151">
    <property type="entry name" value="ALKANE SULFONATE ABC TRANSPORTER-RELATED, MEMBRANE SUBUNIT"/>
    <property type="match status" value="1"/>
</dbReference>
<evidence type="ECO:0000256" key="4">
    <source>
        <dbReference type="ARBA" id="ARBA00022692"/>
    </source>
</evidence>
<dbReference type="EMBL" id="JACHDB010000001">
    <property type="protein sequence ID" value="MBB5431010.1"/>
    <property type="molecule type" value="Genomic_DNA"/>
</dbReference>
<feature type="transmembrane region" description="Helical" evidence="7">
    <location>
        <begin position="256"/>
        <end position="277"/>
    </location>
</feature>
<evidence type="ECO:0000256" key="1">
    <source>
        <dbReference type="ARBA" id="ARBA00004651"/>
    </source>
</evidence>
<dbReference type="RefSeq" id="WP_184389719.1">
    <property type="nucleotide sequence ID" value="NZ_BAAAJD010000127.1"/>
</dbReference>
<evidence type="ECO:0000256" key="7">
    <source>
        <dbReference type="RuleBase" id="RU363032"/>
    </source>
</evidence>
<evidence type="ECO:0000313" key="10">
    <source>
        <dbReference type="EMBL" id="MBB5431010.1"/>
    </source>
</evidence>
<dbReference type="GO" id="GO:0055085">
    <property type="term" value="P:transmembrane transport"/>
    <property type="evidence" value="ECO:0007669"/>
    <property type="project" value="InterPro"/>
</dbReference>
<dbReference type="CDD" id="cd06261">
    <property type="entry name" value="TM_PBP2"/>
    <property type="match status" value="1"/>
</dbReference>
<protein>
    <submittedName>
        <fullName evidence="10">NitT/TauT family transport system permease protein</fullName>
    </submittedName>
</protein>
<feature type="region of interest" description="Disordered" evidence="8">
    <location>
        <begin position="1"/>
        <end position="30"/>
    </location>
</feature>
<feature type="transmembrane region" description="Helical" evidence="7">
    <location>
        <begin position="124"/>
        <end position="148"/>
    </location>
</feature>
<evidence type="ECO:0000259" key="9">
    <source>
        <dbReference type="PROSITE" id="PS50928"/>
    </source>
</evidence>
<accession>A0A7W8QJP8</accession>